<gene>
    <name evidence="9" type="ORF">EK0264_03085</name>
</gene>
<dbReference type="Pfam" id="PF07690">
    <property type="entry name" value="MFS_1"/>
    <property type="match status" value="2"/>
</dbReference>
<feature type="transmembrane region" description="Helical" evidence="7">
    <location>
        <begin position="404"/>
        <end position="426"/>
    </location>
</feature>
<dbReference type="SUPFAM" id="SSF103473">
    <property type="entry name" value="MFS general substrate transporter"/>
    <property type="match status" value="1"/>
</dbReference>
<evidence type="ECO:0000256" key="3">
    <source>
        <dbReference type="ARBA" id="ARBA00022475"/>
    </source>
</evidence>
<evidence type="ECO:0000256" key="5">
    <source>
        <dbReference type="ARBA" id="ARBA00022989"/>
    </source>
</evidence>
<dbReference type="CDD" id="cd17321">
    <property type="entry name" value="MFS_MMR_MDR_like"/>
    <property type="match status" value="1"/>
</dbReference>
<name>A0A7L4YJT5_9ACTN</name>
<accession>A0A7L4YJT5</accession>
<dbReference type="InterPro" id="IPR020846">
    <property type="entry name" value="MFS_dom"/>
</dbReference>
<evidence type="ECO:0000313" key="10">
    <source>
        <dbReference type="Proteomes" id="UP000463857"/>
    </source>
</evidence>
<dbReference type="PROSITE" id="PS50850">
    <property type="entry name" value="MFS"/>
    <property type="match status" value="1"/>
</dbReference>
<dbReference type="KEGG" id="eke:EK0264_03085"/>
<evidence type="ECO:0000313" key="9">
    <source>
        <dbReference type="EMBL" id="QHB99369.1"/>
    </source>
</evidence>
<dbReference type="AlphaFoldDB" id="A0A7L4YJT5"/>
<evidence type="ECO:0000256" key="1">
    <source>
        <dbReference type="ARBA" id="ARBA00004651"/>
    </source>
</evidence>
<feature type="transmembrane region" description="Helical" evidence="7">
    <location>
        <begin position="172"/>
        <end position="193"/>
    </location>
</feature>
<organism evidence="9 10">
    <name type="scientific">Epidermidibacterium keratini</name>
    <dbReference type="NCBI Taxonomy" id="1891644"/>
    <lineage>
        <taxon>Bacteria</taxon>
        <taxon>Bacillati</taxon>
        <taxon>Actinomycetota</taxon>
        <taxon>Actinomycetes</taxon>
        <taxon>Sporichthyales</taxon>
        <taxon>Sporichthyaceae</taxon>
        <taxon>Epidermidibacterium</taxon>
    </lineage>
</organism>
<feature type="transmembrane region" description="Helical" evidence="7">
    <location>
        <begin position="56"/>
        <end position="73"/>
    </location>
</feature>
<feature type="transmembrane region" description="Helical" evidence="7">
    <location>
        <begin position="308"/>
        <end position="328"/>
    </location>
</feature>
<evidence type="ECO:0000256" key="2">
    <source>
        <dbReference type="ARBA" id="ARBA00022448"/>
    </source>
</evidence>
<evidence type="ECO:0000256" key="4">
    <source>
        <dbReference type="ARBA" id="ARBA00022692"/>
    </source>
</evidence>
<feature type="transmembrane region" description="Helical" evidence="7">
    <location>
        <begin position="335"/>
        <end position="357"/>
    </location>
</feature>
<dbReference type="GO" id="GO:0022857">
    <property type="term" value="F:transmembrane transporter activity"/>
    <property type="evidence" value="ECO:0007669"/>
    <property type="project" value="InterPro"/>
</dbReference>
<feature type="transmembrane region" description="Helical" evidence="7">
    <location>
        <begin position="231"/>
        <end position="250"/>
    </location>
</feature>
<dbReference type="InParanoid" id="A0A7L4YJT5"/>
<sequence>MTSTTTRATTDRATARNVVALSSAAMFIGGLSLSSVNIALPAIASDIGATAGQSSWILLANLLTSNALMVAFGKFADLTSRRRTFIAGVIAFTLGCVLSAVATHGWVMIAGRAITGVGAAMMFATTSALIAASVPRRRIGQAMGIYFACNSAAQLLGPVVGGLLVDTVGWRWIFWGNIPICIVIFIGAWVTLGRDNRRNASSFDISGALLFVAMMTSFVAMLTAISSQGLASGLVVLCFGLTAALLPFFIWREKRAADPMVELSVFRDRLFTGTTATTFLSHIARFGILILIALVYQSAHNLSPTMTGLLVLPIAIGSLLSSPLAGWLEMRRGSAWVSQCGAVLVLIAVGLCSVMIWQPSCLLAVAAGGLLVGFGGGMVLTANSSSVTKTVPLEKMGVVGSLRVMIQGTGIIAGNALALASVTLLLPADGKSAVYAGHTTALPDAYRQGLLDGVPITFAVFTLAAIGSLVMSRIAYRGYVDNP</sequence>
<keyword evidence="2" id="KW-0813">Transport</keyword>
<keyword evidence="4 7" id="KW-0812">Transmembrane</keyword>
<proteinExistence type="predicted"/>
<evidence type="ECO:0000256" key="6">
    <source>
        <dbReference type="ARBA" id="ARBA00023136"/>
    </source>
</evidence>
<dbReference type="RefSeq" id="WP_159542765.1">
    <property type="nucleotide sequence ID" value="NZ_CP047156.1"/>
</dbReference>
<evidence type="ECO:0000256" key="7">
    <source>
        <dbReference type="SAM" id="Phobius"/>
    </source>
</evidence>
<dbReference type="EMBL" id="CP047156">
    <property type="protein sequence ID" value="QHB99369.1"/>
    <property type="molecule type" value="Genomic_DNA"/>
</dbReference>
<dbReference type="PANTHER" id="PTHR42718">
    <property type="entry name" value="MAJOR FACILITATOR SUPERFAMILY MULTIDRUG TRANSPORTER MFSC"/>
    <property type="match status" value="1"/>
</dbReference>
<feature type="transmembrane region" description="Helical" evidence="7">
    <location>
        <begin position="21"/>
        <end position="44"/>
    </location>
</feature>
<dbReference type="InterPro" id="IPR036259">
    <property type="entry name" value="MFS_trans_sf"/>
</dbReference>
<dbReference type="OrthoDB" id="102502at2"/>
<comment type="subcellular location">
    <subcellularLocation>
        <location evidence="1">Cell membrane</location>
        <topology evidence="1">Multi-pass membrane protein</topology>
    </subcellularLocation>
</comment>
<dbReference type="PANTHER" id="PTHR42718:SF46">
    <property type="entry name" value="BLR6921 PROTEIN"/>
    <property type="match status" value="1"/>
</dbReference>
<keyword evidence="5 7" id="KW-1133">Transmembrane helix</keyword>
<feature type="transmembrane region" description="Helical" evidence="7">
    <location>
        <begin position="205"/>
        <end position="225"/>
    </location>
</feature>
<reference evidence="9 10" key="1">
    <citation type="journal article" date="2018" name="Int. J. Syst. Evol. Microbiol.">
        <title>Epidermidibacterium keratini gen. nov., sp. nov., a member of the family Sporichthyaceae, isolated from keratin epidermis.</title>
        <authorList>
            <person name="Lee D.G."/>
            <person name="Trujillo M.E."/>
            <person name="Kang S."/>
            <person name="Nam J.J."/>
            <person name="Kim Y.J."/>
        </authorList>
    </citation>
    <scope>NUCLEOTIDE SEQUENCE [LARGE SCALE GENOMIC DNA]</scope>
    <source>
        <strain evidence="9 10">EPI-7</strain>
    </source>
</reference>
<feature type="transmembrane region" description="Helical" evidence="7">
    <location>
        <begin position="144"/>
        <end position="166"/>
    </location>
</feature>
<evidence type="ECO:0000259" key="8">
    <source>
        <dbReference type="PROSITE" id="PS50850"/>
    </source>
</evidence>
<feature type="domain" description="Major facilitator superfamily (MFS) profile" evidence="8">
    <location>
        <begin position="18"/>
        <end position="480"/>
    </location>
</feature>
<dbReference type="Gene3D" id="1.20.1250.20">
    <property type="entry name" value="MFS general substrate transporter like domains"/>
    <property type="match status" value="1"/>
</dbReference>
<feature type="transmembrane region" description="Helical" evidence="7">
    <location>
        <begin position="456"/>
        <end position="476"/>
    </location>
</feature>
<feature type="transmembrane region" description="Helical" evidence="7">
    <location>
        <begin position="113"/>
        <end position="132"/>
    </location>
</feature>
<keyword evidence="10" id="KW-1185">Reference proteome</keyword>
<dbReference type="InterPro" id="IPR011701">
    <property type="entry name" value="MFS"/>
</dbReference>
<dbReference type="GO" id="GO:0005886">
    <property type="term" value="C:plasma membrane"/>
    <property type="evidence" value="ECO:0007669"/>
    <property type="project" value="UniProtKB-SubCell"/>
</dbReference>
<feature type="transmembrane region" description="Helical" evidence="7">
    <location>
        <begin position="270"/>
        <end position="296"/>
    </location>
</feature>
<dbReference type="Proteomes" id="UP000463857">
    <property type="component" value="Chromosome"/>
</dbReference>
<feature type="transmembrane region" description="Helical" evidence="7">
    <location>
        <begin position="363"/>
        <end position="383"/>
    </location>
</feature>
<keyword evidence="3" id="KW-1003">Cell membrane</keyword>
<protein>
    <submittedName>
        <fullName evidence="9">MFS transporter</fullName>
    </submittedName>
</protein>
<dbReference type="Gene3D" id="1.20.1720.10">
    <property type="entry name" value="Multidrug resistance protein D"/>
    <property type="match status" value="1"/>
</dbReference>
<keyword evidence="6 7" id="KW-0472">Membrane</keyword>
<feature type="transmembrane region" description="Helical" evidence="7">
    <location>
        <begin position="85"/>
        <end position="107"/>
    </location>
</feature>